<keyword evidence="2" id="KW-1185">Reference proteome</keyword>
<proteinExistence type="predicted"/>
<name>A0A7R7EPC7_9FIRM</name>
<reference evidence="1 2" key="1">
    <citation type="submission" date="2020-11" db="EMBL/GenBank/DDBJ databases">
        <title>Draft genome sequencing of a Lachnospiraceae strain isolated from anoxic soil subjected to BSD treatment.</title>
        <authorList>
            <person name="Uek A."/>
            <person name="Tonouchi A."/>
        </authorList>
    </citation>
    <scope>NUCLEOTIDE SEQUENCE [LARGE SCALE GENOMIC DNA]</scope>
    <source>
        <strain evidence="1 2">TB5</strain>
    </source>
</reference>
<dbReference type="AlphaFoldDB" id="A0A7R7EPC7"/>
<evidence type="ECO:0000313" key="1">
    <source>
        <dbReference type="EMBL" id="BCN32620.1"/>
    </source>
</evidence>
<organism evidence="1 2">
    <name type="scientific">Anaeromicropila herbilytica</name>
    <dbReference type="NCBI Taxonomy" id="2785025"/>
    <lineage>
        <taxon>Bacteria</taxon>
        <taxon>Bacillati</taxon>
        <taxon>Bacillota</taxon>
        <taxon>Clostridia</taxon>
        <taxon>Lachnospirales</taxon>
        <taxon>Lachnospiraceae</taxon>
        <taxon>Anaeromicropila</taxon>
    </lineage>
</organism>
<protein>
    <submittedName>
        <fullName evidence="1">Uncharacterized protein</fullName>
    </submittedName>
</protein>
<dbReference type="EMBL" id="AP024169">
    <property type="protein sequence ID" value="BCN32620.1"/>
    <property type="molecule type" value="Genomic_DNA"/>
</dbReference>
<sequence length="250" mass="28947">MNIEKSNYIKMLISQCKTLKNSVERTLNDTSTMESGRFSSFKMYAVQYNGLAKNVTDVLEIDSRTFVTFDVEQMPGWGDSLWPIQRQIVESVLLNIGFVLSYLEVETDFADDEFTNLDNFLKTKLRAVVFDKPDKEILVQNAIENLFVGRGWIKGIDYDRECGKFEFSGKEYIPDFIVPKLNLCIEVKLLRDGKKSRIIEEINADITAYGKNYERQMFVVYDLGVIRDEVEFRRDIENAGDDIKVVIVKH</sequence>
<dbReference type="Proteomes" id="UP000595897">
    <property type="component" value="Chromosome"/>
</dbReference>
<accession>A0A7R7EPC7</accession>
<evidence type="ECO:0000313" key="2">
    <source>
        <dbReference type="Proteomes" id="UP000595897"/>
    </source>
</evidence>
<dbReference type="Pfam" id="PF18742">
    <property type="entry name" value="DpnII-MboI"/>
    <property type="match status" value="1"/>
</dbReference>
<gene>
    <name evidence="1" type="ORF">bsdtb5_39150</name>
</gene>
<dbReference type="RefSeq" id="WP_271713653.1">
    <property type="nucleotide sequence ID" value="NZ_AP024169.1"/>
</dbReference>
<dbReference type="KEGG" id="ahb:bsdtb5_39150"/>